<organism evidence="2 3">
    <name type="scientific">Microvirga lupini</name>
    <dbReference type="NCBI Taxonomy" id="420324"/>
    <lineage>
        <taxon>Bacteria</taxon>
        <taxon>Pseudomonadati</taxon>
        <taxon>Pseudomonadota</taxon>
        <taxon>Alphaproteobacteria</taxon>
        <taxon>Hyphomicrobiales</taxon>
        <taxon>Methylobacteriaceae</taxon>
        <taxon>Microvirga</taxon>
    </lineage>
</organism>
<keyword evidence="3" id="KW-1185">Reference proteome</keyword>
<feature type="transmembrane region" description="Helical" evidence="1">
    <location>
        <begin position="7"/>
        <end position="24"/>
    </location>
</feature>
<accession>A0A7W4YXK6</accession>
<keyword evidence="1" id="KW-1133">Transmembrane helix</keyword>
<evidence type="ECO:0000313" key="3">
    <source>
        <dbReference type="Proteomes" id="UP000532010"/>
    </source>
</evidence>
<feature type="transmembrane region" description="Helical" evidence="1">
    <location>
        <begin position="30"/>
        <end position="49"/>
    </location>
</feature>
<reference evidence="2 3" key="1">
    <citation type="submission" date="2020-08" db="EMBL/GenBank/DDBJ databases">
        <title>The Agave Microbiome: Exploring the role of microbial communities in plant adaptations to desert environments.</title>
        <authorList>
            <person name="Partida-Martinez L.P."/>
        </authorList>
    </citation>
    <scope>NUCLEOTIDE SEQUENCE [LARGE SCALE GENOMIC DNA]</scope>
    <source>
        <strain evidence="2 3">AT3.9</strain>
    </source>
</reference>
<dbReference type="AlphaFoldDB" id="A0A7W4YXK6"/>
<dbReference type="RefSeq" id="WP_183452892.1">
    <property type="nucleotide sequence ID" value="NZ_JACHWB010000005.1"/>
</dbReference>
<evidence type="ECO:0000313" key="2">
    <source>
        <dbReference type="EMBL" id="MBB3020677.1"/>
    </source>
</evidence>
<dbReference type="EMBL" id="JACHWB010000005">
    <property type="protein sequence ID" value="MBB3020677.1"/>
    <property type="molecule type" value="Genomic_DNA"/>
</dbReference>
<keyword evidence="1" id="KW-0812">Transmembrane</keyword>
<keyword evidence="1" id="KW-0472">Membrane</keyword>
<protein>
    <submittedName>
        <fullName evidence="2">Uncharacterized protein</fullName>
    </submittedName>
</protein>
<name>A0A7W4YXK6_9HYPH</name>
<evidence type="ECO:0000256" key="1">
    <source>
        <dbReference type="SAM" id="Phobius"/>
    </source>
</evidence>
<comment type="caution">
    <text evidence="2">The sequence shown here is derived from an EMBL/GenBank/DDBJ whole genome shotgun (WGS) entry which is preliminary data.</text>
</comment>
<dbReference type="Proteomes" id="UP000532010">
    <property type="component" value="Unassembled WGS sequence"/>
</dbReference>
<proteinExistence type="predicted"/>
<gene>
    <name evidence="2" type="ORF">FHR70_003763</name>
</gene>
<sequence length="55" mass="5927">MKLFDVLATIGVLLIYSSALWWAWNEGGAFGLFIAGIATFCLSVCGFLGKELSKP</sequence>